<evidence type="ECO:0000256" key="1">
    <source>
        <dbReference type="SAM" id="MobiDB-lite"/>
    </source>
</evidence>
<reference evidence="3" key="2">
    <citation type="submission" date="2024-10" db="UniProtKB">
        <authorList>
            <consortium name="EnsemblProtists"/>
        </authorList>
    </citation>
    <scope>IDENTIFICATION</scope>
</reference>
<dbReference type="AlphaFoldDB" id="A0A0D3J0Z6"/>
<dbReference type="EnsemblProtists" id="EOD17181">
    <property type="protein sequence ID" value="EOD17181"/>
    <property type="gene ID" value="EMIHUDRAFT_118678"/>
</dbReference>
<feature type="domain" description="PiggyBac transposable element-derived protein" evidence="2">
    <location>
        <begin position="95"/>
        <end position="253"/>
    </location>
</feature>
<sequence length="440" mass="49498">MRHAARRLSLSGTGLTIYCLCFCGSNYLYSFEWFAGKPDEHGRGQPTDVGDLEEGNAEGETPAELAYLLGLVNRLMGHTCSGGTSGCSCNSKFDGTFACLYSDKAFTSFKLAKMLAARKTYLLGMLRTSGRPKPTSMPLGEVDADGAANYWPFRGYSKKELEEWERGYARRAYTKLKAGDIDWLMTELWRDARWVTLLGTAYMSEEETTVRRWVKEHGERREFKCSEALQRYNKYMGAVDQFTKMLAATRMGMGRCKQRFHRALFLGWLLPAVGVVNVRTAFCELVKTKFGGAALASITNGHGFKDFNRWFQRTLGKLLIRRGTTEASIEEGGDEPHFMPMTRRLHWERPLLLPPPPDHGITHGKPVNVEKNRKSLPVPGKNEVKGKKSVPNRWFKGKGRCHLCELRATRAAREAGIKVKDVDPDRVDAPDVSHLQSAPV</sequence>
<accession>A0A0D3J0Z6</accession>
<name>A0A0D3J0Z6_EMIH1</name>
<dbReference type="KEGG" id="ehx:EMIHUDRAFT_118678"/>
<dbReference type="HOGENOM" id="CLU_623232_0_0_1"/>
<keyword evidence="4" id="KW-1185">Reference proteome</keyword>
<feature type="region of interest" description="Disordered" evidence="1">
    <location>
        <begin position="354"/>
        <end position="391"/>
    </location>
</feature>
<protein>
    <recommendedName>
        <fullName evidence="2">PiggyBac transposable element-derived protein domain-containing protein</fullName>
    </recommendedName>
</protein>
<dbReference type="PaxDb" id="2903-EOD17181"/>
<reference evidence="4" key="1">
    <citation type="journal article" date="2013" name="Nature">
        <title>Pan genome of the phytoplankton Emiliania underpins its global distribution.</title>
        <authorList>
            <person name="Read B.A."/>
            <person name="Kegel J."/>
            <person name="Klute M.J."/>
            <person name="Kuo A."/>
            <person name="Lefebvre S.C."/>
            <person name="Maumus F."/>
            <person name="Mayer C."/>
            <person name="Miller J."/>
            <person name="Monier A."/>
            <person name="Salamov A."/>
            <person name="Young J."/>
            <person name="Aguilar M."/>
            <person name="Claverie J.M."/>
            <person name="Frickenhaus S."/>
            <person name="Gonzalez K."/>
            <person name="Herman E.K."/>
            <person name="Lin Y.C."/>
            <person name="Napier J."/>
            <person name="Ogata H."/>
            <person name="Sarno A.F."/>
            <person name="Shmutz J."/>
            <person name="Schroeder D."/>
            <person name="de Vargas C."/>
            <person name="Verret F."/>
            <person name="von Dassow P."/>
            <person name="Valentin K."/>
            <person name="Van de Peer Y."/>
            <person name="Wheeler G."/>
            <person name="Dacks J.B."/>
            <person name="Delwiche C.F."/>
            <person name="Dyhrman S.T."/>
            <person name="Glockner G."/>
            <person name="John U."/>
            <person name="Richards T."/>
            <person name="Worden A.Z."/>
            <person name="Zhang X."/>
            <person name="Grigoriev I.V."/>
            <person name="Allen A.E."/>
            <person name="Bidle K."/>
            <person name="Borodovsky M."/>
            <person name="Bowler C."/>
            <person name="Brownlee C."/>
            <person name="Cock J.M."/>
            <person name="Elias M."/>
            <person name="Gladyshev V.N."/>
            <person name="Groth M."/>
            <person name="Guda C."/>
            <person name="Hadaegh A."/>
            <person name="Iglesias-Rodriguez M.D."/>
            <person name="Jenkins J."/>
            <person name="Jones B.M."/>
            <person name="Lawson T."/>
            <person name="Leese F."/>
            <person name="Lindquist E."/>
            <person name="Lobanov A."/>
            <person name="Lomsadze A."/>
            <person name="Malik S.B."/>
            <person name="Marsh M.E."/>
            <person name="Mackinder L."/>
            <person name="Mock T."/>
            <person name="Mueller-Roeber B."/>
            <person name="Pagarete A."/>
            <person name="Parker M."/>
            <person name="Probert I."/>
            <person name="Quesneville H."/>
            <person name="Raines C."/>
            <person name="Rensing S.A."/>
            <person name="Riano-Pachon D.M."/>
            <person name="Richier S."/>
            <person name="Rokitta S."/>
            <person name="Shiraiwa Y."/>
            <person name="Soanes D.M."/>
            <person name="van der Giezen M."/>
            <person name="Wahlund T.M."/>
            <person name="Williams B."/>
            <person name="Wilson W."/>
            <person name="Wolfe G."/>
            <person name="Wurch L.L."/>
        </authorList>
    </citation>
    <scope>NUCLEOTIDE SEQUENCE</scope>
</reference>
<organism evidence="3 4">
    <name type="scientific">Emiliania huxleyi (strain CCMP1516)</name>
    <dbReference type="NCBI Taxonomy" id="280463"/>
    <lineage>
        <taxon>Eukaryota</taxon>
        <taxon>Haptista</taxon>
        <taxon>Haptophyta</taxon>
        <taxon>Prymnesiophyceae</taxon>
        <taxon>Isochrysidales</taxon>
        <taxon>Noelaerhabdaceae</taxon>
        <taxon>Emiliania</taxon>
    </lineage>
</organism>
<evidence type="ECO:0000313" key="3">
    <source>
        <dbReference type="EnsemblProtists" id="EOD17181"/>
    </source>
</evidence>
<proteinExistence type="predicted"/>
<dbReference type="GeneID" id="17263329"/>
<evidence type="ECO:0000313" key="4">
    <source>
        <dbReference type="Proteomes" id="UP000013827"/>
    </source>
</evidence>
<dbReference type="PANTHER" id="PTHR46599">
    <property type="entry name" value="PIGGYBAC TRANSPOSABLE ELEMENT-DERIVED PROTEIN 4"/>
    <property type="match status" value="1"/>
</dbReference>
<dbReference type="Pfam" id="PF13843">
    <property type="entry name" value="DDE_Tnp_1_7"/>
    <property type="match status" value="1"/>
</dbReference>
<dbReference type="RefSeq" id="XP_005769610.1">
    <property type="nucleotide sequence ID" value="XM_005769553.1"/>
</dbReference>
<dbReference type="Proteomes" id="UP000013827">
    <property type="component" value="Unassembled WGS sequence"/>
</dbReference>
<dbReference type="InterPro" id="IPR029526">
    <property type="entry name" value="PGBD"/>
</dbReference>
<evidence type="ECO:0000259" key="2">
    <source>
        <dbReference type="Pfam" id="PF13843"/>
    </source>
</evidence>
<dbReference type="PANTHER" id="PTHR46599:SF3">
    <property type="entry name" value="PIGGYBAC TRANSPOSABLE ELEMENT-DERIVED PROTEIN 4"/>
    <property type="match status" value="1"/>
</dbReference>